<dbReference type="EMBL" id="KE126186">
    <property type="protein sequence ID" value="EPB66378.1"/>
    <property type="molecule type" value="Genomic_DNA"/>
</dbReference>
<accession>A0A0D6L6E3</accession>
<protein>
    <recommendedName>
        <fullName evidence="5">TATA element modulatory factor 1 TATA binding domain-containing protein</fullName>
    </recommendedName>
</protein>
<feature type="coiled-coil region" evidence="1">
    <location>
        <begin position="466"/>
        <end position="493"/>
    </location>
</feature>
<evidence type="ECO:0000256" key="1">
    <source>
        <dbReference type="SAM" id="Coils"/>
    </source>
</evidence>
<gene>
    <name evidence="3" type="ORF">ANCCEY_14531</name>
</gene>
<name>A0A0D6L6E3_9BILA</name>
<feature type="region of interest" description="Disordered" evidence="2">
    <location>
        <begin position="55"/>
        <end position="104"/>
    </location>
</feature>
<reference evidence="3 4" key="1">
    <citation type="submission" date="2013-05" db="EMBL/GenBank/DDBJ databases">
        <title>Draft genome of the parasitic nematode Anyclostoma ceylanicum.</title>
        <authorList>
            <person name="Mitreva M."/>
        </authorList>
    </citation>
    <scope>NUCLEOTIDE SEQUENCE [LARGE SCALE GENOMIC DNA]</scope>
</reference>
<evidence type="ECO:0008006" key="5">
    <source>
        <dbReference type="Google" id="ProtNLM"/>
    </source>
</evidence>
<dbReference type="AlphaFoldDB" id="A0A0D6L6E3"/>
<proteinExistence type="predicted"/>
<dbReference type="Proteomes" id="UP000054495">
    <property type="component" value="Unassembled WGS sequence"/>
</dbReference>
<keyword evidence="1" id="KW-0175">Coiled coil</keyword>
<evidence type="ECO:0000313" key="4">
    <source>
        <dbReference type="Proteomes" id="UP000054495"/>
    </source>
</evidence>
<evidence type="ECO:0000313" key="3">
    <source>
        <dbReference type="EMBL" id="EPB66378.1"/>
    </source>
</evidence>
<organism evidence="3 4">
    <name type="scientific">Ancylostoma ceylanicum</name>
    <dbReference type="NCBI Taxonomy" id="53326"/>
    <lineage>
        <taxon>Eukaryota</taxon>
        <taxon>Metazoa</taxon>
        <taxon>Ecdysozoa</taxon>
        <taxon>Nematoda</taxon>
        <taxon>Chromadorea</taxon>
        <taxon>Rhabditida</taxon>
        <taxon>Rhabditina</taxon>
        <taxon>Rhabditomorpha</taxon>
        <taxon>Strongyloidea</taxon>
        <taxon>Ancylostomatidae</taxon>
        <taxon>Ancylostomatinae</taxon>
        <taxon>Ancylostoma</taxon>
    </lineage>
</organism>
<feature type="compositionally biased region" description="Polar residues" evidence="2">
    <location>
        <begin position="74"/>
        <end position="101"/>
    </location>
</feature>
<evidence type="ECO:0000256" key="2">
    <source>
        <dbReference type="SAM" id="MobiDB-lite"/>
    </source>
</evidence>
<sequence length="581" mass="65035">MNLSWANQFAKTALKTAQQKIDSVLDIRPEDAVVSPSTEEGLGDESLVAGVTQISEPDELVVDSEPNPIRDECPQTSATLFDHSPSSNSSDGPDLGQSPQKSGDCEEIKRIEVDTVEDSVYVDVDLSVPTPEDNQLASSSNTVQEEKILPPLPDIVRRNSHQDDSLTVASSDIEVIRNVDACSIASSRPATDHMPFHILTYKNESAESFRAQLLHAEQRRNELKAANDTLQSNNVQLQQRIVVLNQQHVSLKKELDAKKTELEDLLNEGRRLSDHSGKQAREIRRLRSELAELEKVKAERKRLKDEKLRAEETIELQKEEISSLKGLPYHVAQKHVLEQSKLVADLERQLDEARSQIDDLTSHNEKLAKETELIQSANWSERLAGERANETAATISAELQEARAHMERLNSQLKSTESRLEVVLSERNNVAQSISQANMPLLEEISSLKQALHREQQASEEADVKMRMNKRELDLVSEQLQKLKEKNDSLVASHLQELTVVNQKVQHLELELARVLKDHDASLSELKSARAADASALEGLREEKAVLVEECRTLRSSLNEQINAANMEENILEGPLDGIML</sequence>
<feature type="coiled-coil region" evidence="1">
    <location>
        <begin position="206"/>
        <end position="426"/>
    </location>
</feature>
<keyword evidence="4" id="KW-1185">Reference proteome</keyword>
<feature type="coiled-coil region" evidence="1">
    <location>
        <begin position="537"/>
        <end position="568"/>
    </location>
</feature>